<organism evidence="5 6">
    <name type="scientific">Laccaria amethystina LaAM-08-1</name>
    <dbReference type="NCBI Taxonomy" id="1095629"/>
    <lineage>
        <taxon>Eukaryota</taxon>
        <taxon>Fungi</taxon>
        <taxon>Dikarya</taxon>
        <taxon>Basidiomycota</taxon>
        <taxon>Agaricomycotina</taxon>
        <taxon>Agaricomycetes</taxon>
        <taxon>Agaricomycetidae</taxon>
        <taxon>Agaricales</taxon>
        <taxon>Agaricineae</taxon>
        <taxon>Hydnangiaceae</taxon>
        <taxon>Laccaria</taxon>
    </lineage>
</organism>
<evidence type="ECO:0000256" key="2">
    <source>
        <dbReference type="ARBA" id="ARBA00023134"/>
    </source>
</evidence>
<protein>
    <recommendedName>
        <fullName evidence="7">ADP-ribosylation factor</fullName>
    </recommendedName>
</protein>
<dbReference type="PROSITE" id="PS51417">
    <property type="entry name" value="ARF"/>
    <property type="match status" value="1"/>
</dbReference>
<dbReference type="HOGENOM" id="CLU_690875_0_0_1"/>
<evidence type="ECO:0000256" key="3">
    <source>
        <dbReference type="PIRSR" id="PIRSR606689-1"/>
    </source>
</evidence>
<dbReference type="AlphaFoldDB" id="A0A0C9XWC6"/>
<keyword evidence="2 3" id="KW-0342">GTP-binding</keyword>
<dbReference type="EMBL" id="KN838630">
    <property type="protein sequence ID" value="KIK00233.1"/>
    <property type="molecule type" value="Genomic_DNA"/>
</dbReference>
<gene>
    <name evidence="5" type="ORF">K443DRAFT_679325</name>
</gene>
<dbReference type="Proteomes" id="UP000054477">
    <property type="component" value="Unassembled WGS sequence"/>
</dbReference>
<proteinExistence type="predicted"/>
<dbReference type="SUPFAM" id="SSF52540">
    <property type="entry name" value="P-loop containing nucleoside triphosphate hydrolases"/>
    <property type="match status" value="1"/>
</dbReference>
<dbReference type="PANTHER" id="PTHR11711">
    <property type="entry name" value="ADP RIBOSYLATION FACTOR-RELATED"/>
    <property type="match status" value="1"/>
</dbReference>
<keyword evidence="6" id="KW-1185">Reference proteome</keyword>
<dbReference type="Pfam" id="PF00025">
    <property type="entry name" value="Arf"/>
    <property type="match status" value="1"/>
</dbReference>
<evidence type="ECO:0000256" key="4">
    <source>
        <dbReference type="PIRSR" id="PIRSR606689-2"/>
    </source>
</evidence>
<feature type="binding site" evidence="3">
    <location>
        <begin position="25"/>
        <end position="32"/>
    </location>
    <ligand>
        <name>GTP</name>
        <dbReference type="ChEBI" id="CHEBI:37565"/>
    </ligand>
</feature>
<keyword evidence="1 3" id="KW-0547">Nucleotide-binding</keyword>
<keyword evidence="4" id="KW-0460">Magnesium</keyword>
<dbReference type="GO" id="GO:0046872">
    <property type="term" value="F:metal ion binding"/>
    <property type="evidence" value="ECO:0007669"/>
    <property type="project" value="UniProtKB-KW"/>
</dbReference>
<dbReference type="GO" id="GO:0005525">
    <property type="term" value="F:GTP binding"/>
    <property type="evidence" value="ECO:0007669"/>
    <property type="project" value="UniProtKB-KW"/>
</dbReference>
<reference evidence="5 6" key="1">
    <citation type="submission" date="2014-04" db="EMBL/GenBank/DDBJ databases">
        <authorList>
            <consortium name="DOE Joint Genome Institute"/>
            <person name="Kuo A."/>
            <person name="Kohler A."/>
            <person name="Nagy L.G."/>
            <person name="Floudas D."/>
            <person name="Copeland A."/>
            <person name="Barry K.W."/>
            <person name="Cichocki N."/>
            <person name="Veneault-Fourrey C."/>
            <person name="LaButti K."/>
            <person name="Lindquist E.A."/>
            <person name="Lipzen A."/>
            <person name="Lundell T."/>
            <person name="Morin E."/>
            <person name="Murat C."/>
            <person name="Sun H."/>
            <person name="Tunlid A."/>
            <person name="Henrissat B."/>
            <person name="Grigoriev I.V."/>
            <person name="Hibbett D.S."/>
            <person name="Martin F."/>
            <person name="Nordberg H.P."/>
            <person name="Cantor M.N."/>
            <person name="Hua S.X."/>
        </authorList>
    </citation>
    <scope>NUCLEOTIDE SEQUENCE [LARGE SCALE GENOMIC DNA]</scope>
    <source>
        <strain evidence="5 6">LaAM-08-1</strain>
    </source>
</reference>
<accession>A0A0C9XWC6</accession>
<dbReference type="STRING" id="1095629.A0A0C9XWC6"/>
<evidence type="ECO:0000313" key="5">
    <source>
        <dbReference type="EMBL" id="KIK00233.1"/>
    </source>
</evidence>
<sequence length="391" mass="43488">MSFGIRYLIDRLFPTNYGPRVLIGGLDHSGKTTLLYLLSLGEIVTTIPSIGINVETVEVSIPSGKKFKLTGWDVGGGCAGPRQMRSMLRFYTPFSEALVWVVDSCDKGRLAESVQHLSDVLSDIDHEQKDSPKTIPVLILANKGDRSESMPLDDVRIAFSKAISGRLAAVYKTKAILDGPTGLPEAFDWLNIAVEISKSNKPSEPLTSADLPNARSASTLAQKLGSWLHRLESDSSPTDFLTQFEAISLPAWDHYTHIRLAYIVLTTYDRQQGKDIIFTGIERYITQSPETKGRSFHFTMSYFWIQIVHFGIRNMPPPPDILTSEAYHPSPDDLARFLLINPHVADGNLWSDYYSKDVLMSSKAKAEMVLPDKKPLPSLVIRDAIKSFGSK</sequence>
<feature type="binding site" evidence="3">
    <location>
        <begin position="142"/>
        <end position="145"/>
    </location>
    <ligand>
        <name>GTP</name>
        <dbReference type="ChEBI" id="CHEBI:37565"/>
    </ligand>
</feature>
<reference evidence="6" key="2">
    <citation type="submission" date="2015-01" db="EMBL/GenBank/DDBJ databases">
        <title>Evolutionary Origins and Diversification of the Mycorrhizal Mutualists.</title>
        <authorList>
            <consortium name="DOE Joint Genome Institute"/>
            <consortium name="Mycorrhizal Genomics Consortium"/>
            <person name="Kohler A."/>
            <person name="Kuo A."/>
            <person name="Nagy L.G."/>
            <person name="Floudas D."/>
            <person name="Copeland A."/>
            <person name="Barry K.W."/>
            <person name="Cichocki N."/>
            <person name="Veneault-Fourrey C."/>
            <person name="LaButti K."/>
            <person name="Lindquist E.A."/>
            <person name="Lipzen A."/>
            <person name="Lundell T."/>
            <person name="Morin E."/>
            <person name="Murat C."/>
            <person name="Riley R."/>
            <person name="Ohm R."/>
            <person name="Sun H."/>
            <person name="Tunlid A."/>
            <person name="Henrissat B."/>
            <person name="Grigoriev I.V."/>
            <person name="Hibbett D.S."/>
            <person name="Martin F."/>
        </authorList>
    </citation>
    <scope>NUCLEOTIDE SEQUENCE [LARGE SCALE GENOMIC DNA]</scope>
    <source>
        <strain evidence="6">LaAM-08-1</strain>
    </source>
</reference>
<dbReference type="GO" id="GO:0003924">
    <property type="term" value="F:GTPase activity"/>
    <property type="evidence" value="ECO:0007669"/>
    <property type="project" value="InterPro"/>
</dbReference>
<keyword evidence="4" id="KW-0479">Metal-binding</keyword>
<name>A0A0C9XWC6_9AGAR</name>
<feature type="binding site" evidence="4">
    <location>
        <position position="32"/>
    </location>
    <ligand>
        <name>Mg(2+)</name>
        <dbReference type="ChEBI" id="CHEBI:18420"/>
    </ligand>
</feature>
<feature type="binding site" evidence="4">
    <location>
        <position position="49"/>
    </location>
    <ligand>
        <name>Mg(2+)</name>
        <dbReference type="ChEBI" id="CHEBI:18420"/>
    </ligand>
</feature>
<feature type="binding site" evidence="3">
    <location>
        <position position="76"/>
    </location>
    <ligand>
        <name>GTP</name>
        <dbReference type="ChEBI" id="CHEBI:37565"/>
    </ligand>
</feature>
<dbReference type="SMART" id="SM00177">
    <property type="entry name" value="ARF"/>
    <property type="match status" value="1"/>
</dbReference>
<evidence type="ECO:0008006" key="7">
    <source>
        <dbReference type="Google" id="ProtNLM"/>
    </source>
</evidence>
<dbReference type="OrthoDB" id="427186at2759"/>
<evidence type="ECO:0000313" key="6">
    <source>
        <dbReference type="Proteomes" id="UP000054477"/>
    </source>
</evidence>
<evidence type="ECO:0000256" key="1">
    <source>
        <dbReference type="ARBA" id="ARBA00022741"/>
    </source>
</evidence>
<dbReference type="SMART" id="SM00178">
    <property type="entry name" value="SAR"/>
    <property type="match status" value="1"/>
</dbReference>
<dbReference type="InterPro" id="IPR027417">
    <property type="entry name" value="P-loop_NTPase"/>
</dbReference>
<dbReference type="Gene3D" id="3.40.50.300">
    <property type="entry name" value="P-loop containing nucleotide triphosphate hydrolases"/>
    <property type="match status" value="1"/>
</dbReference>
<dbReference type="InterPro" id="IPR024156">
    <property type="entry name" value="Small_GTPase_ARF"/>
</dbReference>
<dbReference type="InterPro" id="IPR006689">
    <property type="entry name" value="Small_GTPase_ARF/SAR"/>
</dbReference>